<organism evidence="2 3">
    <name type="scientific">Granulicella sibirica</name>
    <dbReference type="NCBI Taxonomy" id="2479048"/>
    <lineage>
        <taxon>Bacteria</taxon>
        <taxon>Pseudomonadati</taxon>
        <taxon>Acidobacteriota</taxon>
        <taxon>Terriglobia</taxon>
        <taxon>Terriglobales</taxon>
        <taxon>Acidobacteriaceae</taxon>
        <taxon>Granulicella</taxon>
    </lineage>
</organism>
<feature type="transmembrane region" description="Helical" evidence="1">
    <location>
        <begin position="12"/>
        <end position="31"/>
    </location>
</feature>
<keyword evidence="1" id="KW-1133">Transmembrane helix</keyword>
<dbReference type="RefSeq" id="WP_128912709.1">
    <property type="nucleotide sequence ID" value="NZ_RDSM01000001.1"/>
</dbReference>
<sequence>MVPLREISTDTSLIAFVLGVPTVIATYYQAWKARREAQQAREGLVYSKNCLEFITDDGHSVNLVPLETLHTLPKPGDIVLLPGSGEGYHGGPHMGAYRVGRIEHIYGRVEGKHADPKQARLIKAVAHVQGLLEEVQYDKSA</sequence>
<keyword evidence="3" id="KW-1185">Reference proteome</keyword>
<name>A0A4Q0T5T6_9BACT</name>
<evidence type="ECO:0000313" key="2">
    <source>
        <dbReference type="EMBL" id="RXH58777.1"/>
    </source>
</evidence>
<reference evidence="2 3" key="1">
    <citation type="submission" date="2018-11" db="EMBL/GenBank/DDBJ databases">
        <authorList>
            <person name="Mardanov A.V."/>
            <person name="Ravin N.V."/>
            <person name="Dedysh S.N."/>
        </authorList>
    </citation>
    <scope>NUCLEOTIDE SEQUENCE [LARGE SCALE GENOMIC DNA]</scope>
    <source>
        <strain evidence="2 3">AF10</strain>
    </source>
</reference>
<gene>
    <name evidence="2" type="ORF">GRAN_2087</name>
</gene>
<dbReference type="EMBL" id="RDSM01000001">
    <property type="protein sequence ID" value="RXH58777.1"/>
    <property type="molecule type" value="Genomic_DNA"/>
</dbReference>
<protein>
    <submittedName>
        <fullName evidence="2">Uncharacterized protein</fullName>
    </submittedName>
</protein>
<dbReference type="AlphaFoldDB" id="A0A4Q0T5T6"/>
<proteinExistence type="predicted"/>
<accession>A0A4Q0T5T6</accession>
<dbReference type="OrthoDB" id="122561at2"/>
<evidence type="ECO:0000313" key="3">
    <source>
        <dbReference type="Proteomes" id="UP000289437"/>
    </source>
</evidence>
<comment type="caution">
    <text evidence="2">The sequence shown here is derived from an EMBL/GenBank/DDBJ whole genome shotgun (WGS) entry which is preliminary data.</text>
</comment>
<reference evidence="3" key="2">
    <citation type="submission" date="2019-02" db="EMBL/GenBank/DDBJ databases">
        <title>Granulicella sibirica sp. nov., a psychrotolerant acidobacterium isolated from an organic soil layer in forested tundra, West Siberia.</title>
        <authorList>
            <person name="Oshkin I.Y."/>
            <person name="Kulichevskaya I.S."/>
            <person name="Rijpstra W.I.C."/>
            <person name="Sinninghe Damste J.S."/>
            <person name="Rakitin A.L."/>
            <person name="Ravin N.V."/>
            <person name="Dedysh S.N."/>
        </authorList>
    </citation>
    <scope>NUCLEOTIDE SEQUENCE [LARGE SCALE GENOMIC DNA]</scope>
    <source>
        <strain evidence="3">AF10</strain>
    </source>
</reference>
<dbReference type="Proteomes" id="UP000289437">
    <property type="component" value="Unassembled WGS sequence"/>
</dbReference>
<keyword evidence="1" id="KW-0812">Transmembrane</keyword>
<evidence type="ECO:0000256" key="1">
    <source>
        <dbReference type="SAM" id="Phobius"/>
    </source>
</evidence>
<keyword evidence="1" id="KW-0472">Membrane</keyword>